<proteinExistence type="predicted"/>
<dbReference type="EMBL" id="CP012669">
    <property type="protein sequence ID" value="ALE16404.1"/>
    <property type="molecule type" value="Genomic_DNA"/>
</dbReference>
<dbReference type="RefSeq" id="WP_061923797.1">
    <property type="nucleotide sequence ID" value="NZ_CP012669.1"/>
</dbReference>
<dbReference type="KEGG" id="aep:AMC99_01108"/>
<keyword evidence="2" id="KW-0449">Lipoprotein</keyword>
<accession>A0A0M4LU39</accession>
<evidence type="ECO:0000313" key="3">
    <source>
        <dbReference type="Proteomes" id="UP000057938"/>
    </source>
</evidence>
<sequence>MIHRLALMLAVLLCLGACQDEPGGGYTGGASPILFEVADADGETKAWLFGTIHSLPDDTEWRTDKLDEAIGNADSLIVEIAALEDSAALFDIYRRLSVTPGQPDIGLKVTADRRPALFSLIDEAGYRPRDFQSLETWAVALNLAQVFDTGEPENGADRAMIHAFKGRPIHEFEGVEKQLGIFDQLPEKEQQDLLAAVVEEADTRSADPARLQRAWLSGDIKVLEEATTEGMLADPELRQALLVDRNRDWLSQLIKRLDQGQRPLVAVGAAHLVGPDGLPALLERQGYTVSRVQ</sequence>
<reference evidence="2 3" key="1">
    <citation type="submission" date="2015-09" db="EMBL/GenBank/DDBJ databases">
        <title>Complete genome sequence of a benzo[a]pyrene-degrading bacterium Altererythrobacter epoxidivorans CGMCC 1.7731T.</title>
        <authorList>
            <person name="Li Z."/>
            <person name="Cheng H."/>
            <person name="Huo Y."/>
            <person name="Xu X."/>
        </authorList>
    </citation>
    <scope>NUCLEOTIDE SEQUENCE [LARGE SCALE GENOMIC DNA]</scope>
    <source>
        <strain evidence="2 3">CGMCC 1.7731</strain>
    </source>
</reference>
<keyword evidence="3" id="KW-1185">Reference proteome</keyword>
<protein>
    <submittedName>
        <fullName evidence="2">Lipoprotein, putative</fullName>
    </submittedName>
</protein>
<dbReference type="Proteomes" id="UP000057938">
    <property type="component" value="Chromosome"/>
</dbReference>
<evidence type="ECO:0000256" key="1">
    <source>
        <dbReference type="SAM" id="SignalP"/>
    </source>
</evidence>
<feature type="chain" id="PRO_5005797891" evidence="1">
    <location>
        <begin position="20"/>
        <end position="293"/>
    </location>
</feature>
<dbReference type="STRING" id="361183.AMC99_01108"/>
<dbReference type="PANTHER" id="PTHR40590:SF1">
    <property type="entry name" value="CYTOPLASMIC PROTEIN"/>
    <property type="match status" value="1"/>
</dbReference>
<dbReference type="Pfam" id="PF01963">
    <property type="entry name" value="TraB_PrgY_gumN"/>
    <property type="match status" value="1"/>
</dbReference>
<organism evidence="2 3">
    <name type="scientific">Altererythrobacter epoxidivorans</name>
    <dbReference type="NCBI Taxonomy" id="361183"/>
    <lineage>
        <taxon>Bacteria</taxon>
        <taxon>Pseudomonadati</taxon>
        <taxon>Pseudomonadota</taxon>
        <taxon>Alphaproteobacteria</taxon>
        <taxon>Sphingomonadales</taxon>
        <taxon>Erythrobacteraceae</taxon>
        <taxon>Altererythrobacter</taxon>
    </lineage>
</organism>
<name>A0A0M4LU39_9SPHN</name>
<dbReference type="InterPro" id="IPR002816">
    <property type="entry name" value="TraB/PrgY/GumN_fam"/>
</dbReference>
<dbReference type="AlphaFoldDB" id="A0A0M4LU39"/>
<dbReference type="OrthoDB" id="9806326at2"/>
<dbReference type="InterPro" id="IPR047111">
    <property type="entry name" value="YbaP-like"/>
</dbReference>
<dbReference type="CDD" id="cd14789">
    <property type="entry name" value="Tiki"/>
    <property type="match status" value="1"/>
</dbReference>
<gene>
    <name evidence="2" type="ORF">AMC99_01108</name>
</gene>
<dbReference type="PATRIC" id="fig|361183.4.peg.1081"/>
<keyword evidence="1" id="KW-0732">Signal</keyword>
<evidence type="ECO:0000313" key="2">
    <source>
        <dbReference type="EMBL" id="ALE16404.1"/>
    </source>
</evidence>
<dbReference type="PANTHER" id="PTHR40590">
    <property type="entry name" value="CYTOPLASMIC PROTEIN-RELATED"/>
    <property type="match status" value="1"/>
</dbReference>
<feature type="signal peptide" evidence="1">
    <location>
        <begin position="1"/>
        <end position="19"/>
    </location>
</feature>